<evidence type="ECO:0000256" key="6">
    <source>
        <dbReference type="ARBA" id="ARBA00022741"/>
    </source>
</evidence>
<dbReference type="GO" id="GO:0009734">
    <property type="term" value="P:auxin-activated signaling pathway"/>
    <property type="evidence" value="ECO:0007669"/>
    <property type="project" value="UniProtKB-KW"/>
</dbReference>
<dbReference type="SMART" id="SM00666">
    <property type="entry name" value="PB1"/>
    <property type="match status" value="1"/>
</dbReference>
<feature type="region of interest" description="Disordered" evidence="11">
    <location>
        <begin position="1001"/>
        <end position="1040"/>
    </location>
</feature>
<dbReference type="Gene3D" id="1.10.510.10">
    <property type="entry name" value="Transferase(Phosphotransferase) domain 1"/>
    <property type="match status" value="1"/>
</dbReference>
<evidence type="ECO:0000256" key="7">
    <source>
        <dbReference type="ARBA" id="ARBA00022777"/>
    </source>
</evidence>
<evidence type="ECO:0000256" key="10">
    <source>
        <dbReference type="PROSITE-ProRule" id="PRU10141"/>
    </source>
</evidence>
<dbReference type="InterPro" id="IPR000270">
    <property type="entry name" value="PB1_dom"/>
</dbReference>
<feature type="binding site" evidence="10">
    <location>
        <position position="1261"/>
    </location>
    <ligand>
        <name>ATP</name>
        <dbReference type="ChEBI" id="CHEBI:30616"/>
    </ligand>
</feature>
<dbReference type="Pfam" id="PF00564">
    <property type="entry name" value="PB1"/>
    <property type="match status" value="1"/>
</dbReference>
<keyword evidence="2" id="KW-0963">Cytoplasm</keyword>
<dbReference type="InterPro" id="IPR017441">
    <property type="entry name" value="Protein_kinase_ATP_BS"/>
</dbReference>
<dbReference type="PROSITE" id="PS50011">
    <property type="entry name" value="PROTEIN_KINASE_DOM"/>
    <property type="match status" value="1"/>
</dbReference>
<dbReference type="FunFam" id="1.10.510.10:FF:000142">
    <property type="entry name" value="Octicosapeptide/phox/Bem1p domain kinase superfamily protein"/>
    <property type="match status" value="1"/>
</dbReference>
<dbReference type="Proteomes" id="UP000886520">
    <property type="component" value="Chromosome 18"/>
</dbReference>
<evidence type="ECO:0000259" key="12">
    <source>
        <dbReference type="PROSITE" id="PS50011"/>
    </source>
</evidence>
<evidence type="ECO:0000256" key="11">
    <source>
        <dbReference type="SAM" id="MobiDB-lite"/>
    </source>
</evidence>
<evidence type="ECO:0000256" key="4">
    <source>
        <dbReference type="ARBA" id="ARBA00022553"/>
    </source>
</evidence>
<evidence type="ECO:0000256" key="9">
    <source>
        <dbReference type="ARBA" id="ARBA00023294"/>
    </source>
</evidence>
<dbReference type="InterPro" id="IPR000719">
    <property type="entry name" value="Prot_kinase_dom"/>
</dbReference>
<evidence type="ECO:0000256" key="8">
    <source>
        <dbReference type="ARBA" id="ARBA00022840"/>
    </source>
</evidence>
<sequence length="1519" mass="166080">MAARQQNFGLVPEVTTSVVPSPQNLVLDVPASQPFMEQHHNLRPLRHRLGDSSLRDGVLTNENSPRFLCQNIAQPTQQAYGGVGTVDPSGCYQYEDFAGILGERIASGSMSDVSASTSEKVYSGYSSSGEHHGTRVKLMCSFGGKILPRPGDGTLRYAGGDTRIISVYGHTKYSDLMQKMARLYGQPVVLKYQLPNEDLDALISISCDEDVENMMDEYDRLQAIEGSNRLRIFLFSPADFELVHATSPVDIRNTDQIYMDAINGMPDSRPMSMVPLSNSSILTGQVPDTLGASRVPNNMTYVVPVVPNPQLAPSFMQPVLIQSSKQLMSRVLSASTSTPPSPTTAAQLSALRQAGLPDVSHLYSDQLLKGPVAHFHELQRADALYQDVEGVGSGTSSFNSQHDGAYRQFDAMRSTDSPPKSQHEVIVGHPHCRDQMLVADSMLPKMSSASVVPQVDSYGRLSRVGSNRSLLALQQQQPEILGPIVDKLTDCHLSDQVPTPLDIQNPALQDPGYLPQAAWHYNRETRREDSQRLDQVRLAASDSMQPLPMLSHQLHAPQILSPVVVSSVEVATYNQLNQYSGTVSTIPQQKPLTVQTSVHSPPNVLHPGAGYATASALHPGSAPSSPRVKFQDMNFNPTGIHPGLVGRWGLAGGVEQQPQIEPVLRGLKPLNVRVDPREVGDEQAGRQQLSSPLSKPQDIRSGFRQLEGDNVHSFYSEGLIEPKTPPYPGGSPYHREHLSQLGDHRLSRKNEQVQEQVHYGGGFAAYTHNQEGIDWTMGRPESEKATMRWTGLGQENLRGEASSSFANFEVPESGPAYNMLGSSFANPLSIDAATFESCGFSTTSFTPSAVAGPQPIFDRVRVSSSSTLFPTFNETPDKDPDLLGAVSENHLLRAAPIPAPCMSPKRANPNSLFVADLEEGQWVKGIRDNAKLSEDSRRLENSSNDSLYFGGGLSRQTSDKDMCSQDQQNRLSVIESGYLKGNRNRSNDAFIANIQSNSNDSLHSNLQLRPSHGNHNSGAAINSHASPLSPRNSVDSSALDSPSLSIKVEPLTHSSCLAEVIKDYECGNFASCIQVEEQEFLRSDHDRLTYAQDASLVSSPRFSKAVEAKADLPIFDSGSVEEDEIRHTQSSKASANADISLLPTSLYSVPTLSMQNWEENLSTVKLEDLVTEKRSLSIETPDNVESVVKRETLEVKVEGVLNNLEGMNVSLNPAVVAEAEAVSRGLQTIKNADLEELREVGTGTFGTVFHGKWRGTDVAIKRIKSSCFSGRPSERDRLIADFWKEAYILGQLHHPNVVAFYGVVPDGPGGTLATVTEYMVNGSLKQVLQRKDRTIDRRKRLLIIMDAAFGMEYLHGKNIVHFDLKCENLLVNMKDPQRPICKVGDLGLSKVKHQTMVSGGVRGTLPWMAPELLNGSSSLVSDKVDVFSFGIVMWELLTNEEPYANMHYGAIIGGIVNNTLRPPVPSWCDPAWKSLMEKCWAADPGDRPTFLEISAELRAMATSRPQGQTSGAVTGDSKK</sequence>
<evidence type="ECO:0000256" key="1">
    <source>
        <dbReference type="ARBA" id="ARBA00004496"/>
    </source>
</evidence>
<feature type="region of interest" description="Disordered" evidence="11">
    <location>
        <begin position="677"/>
        <end position="699"/>
    </location>
</feature>
<dbReference type="GO" id="GO:0010928">
    <property type="term" value="P:regulation of auxin mediated signaling pathway"/>
    <property type="evidence" value="ECO:0007669"/>
    <property type="project" value="UniProtKB-ARBA"/>
</dbReference>
<dbReference type="PANTHER" id="PTHR23257">
    <property type="entry name" value="SERINE-THREONINE PROTEIN KINASE"/>
    <property type="match status" value="1"/>
</dbReference>
<dbReference type="Gene3D" id="3.30.200.20">
    <property type="entry name" value="Phosphorylase Kinase, domain 1"/>
    <property type="match status" value="1"/>
</dbReference>
<dbReference type="PROSITE" id="PS00107">
    <property type="entry name" value="PROTEIN_KINASE_ATP"/>
    <property type="match status" value="1"/>
</dbReference>
<keyword evidence="6 10" id="KW-0547">Nucleotide-binding</keyword>
<dbReference type="CDD" id="cd06410">
    <property type="entry name" value="PB1_UP2"/>
    <property type="match status" value="1"/>
</dbReference>
<feature type="domain" description="PB1" evidence="13">
    <location>
        <begin position="135"/>
        <end position="235"/>
    </location>
</feature>
<dbReference type="SUPFAM" id="SSF56112">
    <property type="entry name" value="Protein kinase-like (PK-like)"/>
    <property type="match status" value="1"/>
</dbReference>
<gene>
    <name evidence="14" type="ORF">GOP47_0018586</name>
</gene>
<reference evidence="14" key="1">
    <citation type="submission" date="2021-01" db="EMBL/GenBank/DDBJ databases">
        <title>Adiantum capillus-veneris genome.</title>
        <authorList>
            <person name="Fang Y."/>
            <person name="Liao Q."/>
        </authorList>
    </citation>
    <scope>NUCLEOTIDE SEQUENCE</scope>
    <source>
        <strain evidence="14">H3</strain>
        <tissue evidence="14">Leaf</tissue>
    </source>
</reference>
<evidence type="ECO:0000313" key="15">
    <source>
        <dbReference type="Proteomes" id="UP000886520"/>
    </source>
</evidence>
<dbReference type="PROSITE" id="PS00108">
    <property type="entry name" value="PROTEIN_KINASE_ST"/>
    <property type="match status" value="1"/>
</dbReference>
<keyword evidence="4" id="KW-0597">Phosphoprotein</keyword>
<dbReference type="InterPro" id="IPR053793">
    <property type="entry name" value="PB1-like"/>
</dbReference>
<name>A0A9D4Z9S6_ADICA</name>
<organism evidence="14 15">
    <name type="scientific">Adiantum capillus-veneris</name>
    <name type="common">Maidenhair fern</name>
    <dbReference type="NCBI Taxonomy" id="13818"/>
    <lineage>
        <taxon>Eukaryota</taxon>
        <taxon>Viridiplantae</taxon>
        <taxon>Streptophyta</taxon>
        <taxon>Embryophyta</taxon>
        <taxon>Tracheophyta</taxon>
        <taxon>Polypodiopsida</taxon>
        <taxon>Polypodiidae</taxon>
        <taxon>Polypodiales</taxon>
        <taxon>Pteridineae</taxon>
        <taxon>Pteridaceae</taxon>
        <taxon>Vittarioideae</taxon>
        <taxon>Adiantum</taxon>
    </lineage>
</organism>
<protein>
    <recommendedName>
        <fullName evidence="16">Protein kinase domain-containing protein</fullName>
    </recommendedName>
</protein>
<dbReference type="Pfam" id="PF07714">
    <property type="entry name" value="PK_Tyr_Ser-Thr"/>
    <property type="match status" value="1"/>
</dbReference>
<dbReference type="InterPro" id="IPR011009">
    <property type="entry name" value="Kinase-like_dom_sf"/>
</dbReference>
<proteinExistence type="predicted"/>
<keyword evidence="9" id="KW-0927">Auxin signaling pathway</keyword>
<comment type="caution">
    <text evidence="14">The sequence shown here is derived from an EMBL/GenBank/DDBJ whole genome shotgun (WGS) entry which is preliminary data.</text>
</comment>
<dbReference type="CDD" id="cd13999">
    <property type="entry name" value="STKc_MAP3K-like"/>
    <property type="match status" value="1"/>
</dbReference>
<dbReference type="PRINTS" id="PR00109">
    <property type="entry name" value="TYRKINASE"/>
</dbReference>
<keyword evidence="5" id="KW-0808">Transferase</keyword>
<keyword evidence="7" id="KW-0418">Kinase</keyword>
<feature type="region of interest" description="Disordered" evidence="11">
    <location>
        <begin position="934"/>
        <end position="967"/>
    </location>
</feature>
<evidence type="ECO:0000313" key="14">
    <source>
        <dbReference type="EMBL" id="KAI5065962.1"/>
    </source>
</evidence>
<dbReference type="GO" id="GO:0005737">
    <property type="term" value="C:cytoplasm"/>
    <property type="evidence" value="ECO:0007669"/>
    <property type="project" value="UniProtKB-SubCell"/>
</dbReference>
<dbReference type="GO" id="GO:0005524">
    <property type="term" value="F:ATP binding"/>
    <property type="evidence" value="ECO:0007669"/>
    <property type="project" value="UniProtKB-UniRule"/>
</dbReference>
<dbReference type="OrthoDB" id="4062651at2759"/>
<keyword evidence="15" id="KW-1185">Reference proteome</keyword>
<keyword evidence="3" id="KW-0723">Serine/threonine-protein kinase</keyword>
<keyword evidence="8 10" id="KW-0067">ATP-binding</keyword>
<dbReference type="Gene3D" id="3.10.20.90">
    <property type="entry name" value="Phosphatidylinositol 3-kinase Catalytic Subunit, Chain A, domain 1"/>
    <property type="match status" value="1"/>
</dbReference>
<accession>A0A9D4Z9S6</accession>
<dbReference type="InterPro" id="IPR050167">
    <property type="entry name" value="Ser_Thr_protein_kinase"/>
</dbReference>
<evidence type="ECO:0008006" key="16">
    <source>
        <dbReference type="Google" id="ProtNLM"/>
    </source>
</evidence>
<dbReference type="FunFam" id="3.30.200.20:FF:000081">
    <property type="entry name" value="Octicosapeptide/phox/Bem1p domain kinase superfamily protein"/>
    <property type="match status" value="1"/>
</dbReference>
<evidence type="ECO:0000256" key="2">
    <source>
        <dbReference type="ARBA" id="ARBA00022490"/>
    </source>
</evidence>
<dbReference type="GO" id="GO:0004674">
    <property type="term" value="F:protein serine/threonine kinase activity"/>
    <property type="evidence" value="ECO:0007669"/>
    <property type="project" value="UniProtKB-KW"/>
</dbReference>
<evidence type="ECO:0000256" key="3">
    <source>
        <dbReference type="ARBA" id="ARBA00022527"/>
    </source>
</evidence>
<comment type="subcellular location">
    <subcellularLocation>
        <location evidence="1">Cytoplasm</location>
    </subcellularLocation>
</comment>
<dbReference type="PROSITE" id="PS51745">
    <property type="entry name" value="PB1"/>
    <property type="match status" value="1"/>
</dbReference>
<dbReference type="EMBL" id="JABFUD020000018">
    <property type="protein sequence ID" value="KAI5065962.1"/>
    <property type="molecule type" value="Genomic_DNA"/>
</dbReference>
<dbReference type="SMART" id="SM00220">
    <property type="entry name" value="S_TKc"/>
    <property type="match status" value="1"/>
</dbReference>
<evidence type="ECO:0000259" key="13">
    <source>
        <dbReference type="PROSITE" id="PS51745"/>
    </source>
</evidence>
<dbReference type="InterPro" id="IPR001245">
    <property type="entry name" value="Ser-Thr/Tyr_kinase_cat_dom"/>
</dbReference>
<feature type="compositionally biased region" description="Polar residues" evidence="11">
    <location>
        <begin position="685"/>
        <end position="694"/>
    </location>
</feature>
<evidence type="ECO:0000256" key="5">
    <source>
        <dbReference type="ARBA" id="ARBA00022679"/>
    </source>
</evidence>
<dbReference type="PANTHER" id="PTHR23257:SF963">
    <property type="entry name" value="AT08303P"/>
    <property type="match status" value="1"/>
</dbReference>
<dbReference type="SUPFAM" id="SSF54277">
    <property type="entry name" value="CAD &amp; PB1 domains"/>
    <property type="match status" value="1"/>
</dbReference>
<feature type="domain" description="Protein kinase" evidence="12">
    <location>
        <begin position="1234"/>
        <end position="1500"/>
    </location>
</feature>
<dbReference type="InterPro" id="IPR008271">
    <property type="entry name" value="Ser/Thr_kinase_AS"/>
</dbReference>
<dbReference type="FunFam" id="3.10.20.90:FF:000058">
    <property type="entry name" value="Octicosapeptide/phox/Bem1p domain kinase superfamily protein"/>
    <property type="match status" value="1"/>
</dbReference>